<feature type="domain" description="Novel STAND NTPase 1" evidence="2">
    <location>
        <begin position="1355"/>
        <end position="1584"/>
    </location>
</feature>
<dbReference type="RefSeq" id="WP_253758463.1">
    <property type="nucleotide sequence ID" value="NZ_BAABKA010000005.1"/>
</dbReference>
<dbReference type="InterPro" id="IPR049052">
    <property type="entry name" value="nSTAND1"/>
</dbReference>
<dbReference type="Gene3D" id="3.40.50.300">
    <property type="entry name" value="P-loop containing nucleotide triphosphate hydrolases"/>
    <property type="match status" value="1"/>
</dbReference>
<evidence type="ECO:0000313" key="3">
    <source>
        <dbReference type="EMBL" id="MCP2365298.1"/>
    </source>
</evidence>
<dbReference type="InterPro" id="IPR027417">
    <property type="entry name" value="P-loop_NTPase"/>
</dbReference>
<reference evidence="3" key="1">
    <citation type="submission" date="2022-06" db="EMBL/GenBank/DDBJ databases">
        <title>Sequencing the genomes of 1000 actinobacteria strains.</title>
        <authorList>
            <person name="Klenk H.-P."/>
        </authorList>
    </citation>
    <scope>NUCLEOTIDE SEQUENCE</scope>
    <source>
        <strain evidence="3">DSM 46694</strain>
    </source>
</reference>
<evidence type="ECO:0000313" key="4">
    <source>
        <dbReference type="Proteomes" id="UP001139648"/>
    </source>
</evidence>
<comment type="caution">
    <text evidence="3">The sequence shown here is derived from an EMBL/GenBank/DDBJ whole genome shotgun (WGS) entry which is preliminary data.</text>
</comment>
<feature type="region of interest" description="Disordered" evidence="1">
    <location>
        <begin position="497"/>
        <end position="554"/>
    </location>
</feature>
<dbReference type="Pfam" id="PF20703">
    <property type="entry name" value="nSTAND1"/>
    <property type="match status" value="1"/>
</dbReference>
<feature type="compositionally biased region" description="Polar residues" evidence="1">
    <location>
        <begin position="17"/>
        <end position="29"/>
    </location>
</feature>
<proteinExistence type="predicted"/>
<protein>
    <recommendedName>
        <fullName evidence="2">Novel STAND NTPase 1 domain-containing protein</fullName>
    </recommendedName>
</protein>
<sequence>MTQRSYGQRHAKKGGDTLQQRSSAKSSHGSHTRPLGSVSTLSAFGQADVIIAEAAARVTDDDLLAIRTYPAPFRKSILSHVGLRDMRSITKLTAASLARTLRGNDNHRRRSLIHHLSVPFIPVFENHEELSRDECLKLLNPASNVLPLPKARTLVEMIAATRVLGDFLTDLVLAYIYRLDLPLSPIALALLTHSCPSMTPAATTAINSAWAGLRTLHPELPEQPISLHQLRDAALSLPSRSDPIGDEGSAQEGSEMAPHEPGQVDAPSPADALRAELDLLRESFLKAAAAAERARAAFADGTRPSDQDIDMITLGVQDFDGLRNRLESAHDTPITAPTTDALDEALTVLESAGAARHAVLALAHVSGPPQLEGLLQEIREATAVPSPALEILAELIRLAHDDEAIMQVFALQERFREEAPRHWVPLAMAAAKGMLVVSSVPEVTDEGAAPRPAEEDEDAGGAADKPPDHPAPHALEAEPAEEDELADLDVFIAGNRTQLAPSKAARSPKAEPSSASRKQEQPPAADVQSEPVRTSDEPSPPSSPAPTVSGPSMTGDVAEAEALALRSGRFGLAAWLHDAAGRPSAEASARRCAAIAAQMSEFSGRLSAAFTECAREVSMKALGDDTPGQLLTWAAALRTGLIHPTSEAAHLLDEFSSVLSPYPGLAAYGEAFSGMARAGAYLVPGLSGRMHDASQAEADRDRAAAAAARFLEDGPSQKIKFALATEVWKSLLQDDLSLGGLLSIAAQDDASRIREVTQKLDALRAGGAIDRMIDESTKARTSRKRSNHIHSSARAKLVEKIDRALDLVADWVTAIREEKSLRTDDAGVSRVVKELDELRTIVGRNRSKAREELASLASSPDPLIAAAAAGASLLVNDTLRLLDGGALGQPEPSAAQVLNADLLLTPAIRFDGDTVSPLDEPTPADLLATCTDGERDWRAAFEARAARGDHAGTRAVLSVLAHEDPALATELRGRREKLVDAARHDRDNRIEDIQDRIAEWRRDGVLPETIATRFVGMLQALGNDDRDDFDAIFDALGLLAQEAAGIRQEQIAAELAALDGLSAENTDVAAVQERIRAYIESGDLTTAREFTAQAKAGNQLPEISDAVDHLERYFPHFPQAFEAMSARLPGKQKGREGEEWLRRLKDALHSGNEIGEPALSDLLLRSGLSIAAIPRGRRGVSENALRVWQHMAQGPKSAGNFRSTVTGVLQMIGLEGDQEGSREEQNRIWITLNRVRTIVDPLLPSFGSRMSPSGDRLRLLLVWKSPGPQQVIEWLKDQPGDQTVLVFYFGVLTVEQRRQLAAASRRRPAPVAAVLDDTAISYLACLPEANWASTESLLAPFTSTNPYAPTGDVPEEMFYGRADQLHEVTSRTGSSFVYGGRQLGKSALLRKAERNVHKTDENRKVISEIIQNIGRSTPVKALWPMLAGKLAEAEVLPGTSGNLSDPKEICDEVKAWIGADPARQLLILLDEADEFLNTDARDADAAFSNVITLRNLMVDTDYRVKVVFAGLHQTARFKSHSNQPITHLGTPIAVGPLEPQDAYSLLTKPLQALGFRFAPRLAARVIAEANNAPALIQLFADALLTRLRRIPTTHAKMPYEITREDVDKVWRDSKLAQGFRDRFEWTLNLDKRYKVIAYSVAFRALNEGTDVTLTAGELRSECQEWWPQGFRDSTSDGFRGLLEECVNLGVLAADGEGYRLRTPHILNLLGGAEEVEAVLVQAEAFERPDSFDAQSYRDEYKSNGECSPLTGSQVARLLSPRNVLYLIAGSPALQIDRVATALEEAASRHKQAQTWRVEPGGFTFEGALQRAAQGSDHDVVIVDLTGQPHKRATAMYRAAAGALSAPTRGTISIALIAPPEHASMWLSTSRGAANGDTEATAQTGTAELIELQRFNRPAIRQWMYEVGLGFQEDPNRAELLRTTGGWPLLISKVINTLADGDTDREHALEFCRAYLEREPEQFVQSSGVLSSMAVSTAWRMLVEISDIADTPETLAGFLASGDDGHPLAEAGLQEEGYISTADLVEVLRILGALVPQEDGMLKLEPVLSEATQRMGLSR</sequence>
<keyword evidence="4" id="KW-1185">Reference proteome</keyword>
<organism evidence="3 4">
    <name type="scientific">Nonomuraea thailandensis</name>
    <dbReference type="NCBI Taxonomy" id="1188745"/>
    <lineage>
        <taxon>Bacteria</taxon>
        <taxon>Bacillati</taxon>
        <taxon>Actinomycetota</taxon>
        <taxon>Actinomycetes</taxon>
        <taxon>Streptosporangiales</taxon>
        <taxon>Streptosporangiaceae</taxon>
        <taxon>Nonomuraea</taxon>
    </lineage>
</organism>
<feature type="region of interest" description="Disordered" evidence="1">
    <location>
        <begin position="442"/>
        <end position="474"/>
    </location>
</feature>
<evidence type="ECO:0000256" key="1">
    <source>
        <dbReference type="SAM" id="MobiDB-lite"/>
    </source>
</evidence>
<name>A0A9X2H2D3_9ACTN</name>
<accession>A0A9X2H2D3</accession>
<dbReference type="Proteomes" id="UP001139648">
    <property type="component" value="Unassembled WGS sequence"/>
</dbReference>
<dbReference type="EMBL" id="JAMZEB010000002">
    <property type="protein sequence ID" value="MCP2365298.1"/>
    <property type="molecule type" value="Genomic_DNA"/>
</dbReference>
<dbReference type="SUPFAM" id="SSF52540">
    <property type="entry name" value="P-loop containing nucleoside triphosphate hydrolases"/>
    <property type="match status" value="1"/>
</dbReference>
<gene>
    <name evidence="3" type="ORF">HD597_012318</name>
</gene>
<feature type="region of interest" description="Disordered" evidence="1">
    <location>
        <begin position="1"/>
        <end position="37"/>
    </location>
</feature>
<feature type="region of interest" description="Disordered" evidence="1">
    <location>
        <begin position="237"/>
        <end position="268"/>
    </location>
</feature>
<evidence type="ECO:0000259" key="2">
    <source>
        <dbReference type="Pfam" id="PF20703"/>
    </source>
</evidence>